<accession>A0AAV4DZ12</accession>
<dbReference type="EMBL" id="BLXT01008489">
    <property type="protein sequence ID" value="GFO49435.1"/>
    <property type="molecule type" value="Genomic_DNA"/>
</dbReference>
<dbReference type="AlphaFoldDB" id="A0AAV4DZ12"/>
<comment type="caution">
    <text evidence="2">The sequence shown here is derived from an EMBL/GenBank/DDBJ whole genome shotgun (WGS) entry which is preliminary data.</text>
</comment>
<keyword evidence="3" id="KW-1185">Reference proteome</keyword>
<name>A0AAV4DZ12_9GAST</name>
<dbReference type="Proteomes" id="UP000735302">
    <property type="component" value="Unassembled WGS sequence"/>
</dbReference>
<protein>
    <submittedName>
        <fullName evidence="2">Uncharacterized protein</fullName>
    </submittedName>
</protein>
<evidence type="ECO:0000313" key="2">
    <source>
        <dbReference type="EMBL" id="GFO49435.1"/>
    </source>
</evidence>
<sequence>MELIVLDGDQESLDLKGCLNLLTEVGQHLGILLDLEVKCQHQKYKLINNTYTTVGMDLVQRSRVVGVLSAGITGRHRRKRGKQASAQVRNERGFPV</sequence>
<reference evidence="2 3" key="1">
    <citation type="journal article" date="2021" name="Elife">
        <title>Chloroplast acquisition without the gene transfer in kleptoplastic sea slugs, Plakobranchus ocellatus.</title>
        <authorList>
            <person name="Maeda T."/>
            <person name="Takahashi S."/>
            <person name="Yoshida T."/>
            <person name="Shimamura S."/>
            <person name="Takaki Y."/>
            <person name="Nagai Y."/>
            <person name="Toyoda A."/>
            <person name="Suzuki Y."/>
            <person name="Arimoto A."/>
            <person name="Ishii H."/>
            <person name="Satoh N."/>
            <person name="Nishiyama T."/>
            <person name="Hasebe M."/>
            <person name="Maruyama T."/>
            <person name="Minagawa J."/>
            <person name="Obokata J."/>
            <person name="Shigenobu S."/>
        </authorList>
    </citation>
    <scope>NUCLEOTIDE SEQUENCE [LARGE SCALE GENOMIC DNA]</scope>
</reference>
<proteinExistence type="predicted"/>
<organism evidence="2 3">
    <name type="scientific">Plakobranchus ocellatus</name>
    <dbReference type="NCBI Taxonomy" id="259542"/>
    <lineage>
        <taxon>Eukaryota</taxon>
        <taxon>Metazoa</taxon>
        <taxon>Spiralia</taxon>
        <taxon>Lophotrochozoa</taxon>
        <taxon>Mollusca</taxon>
        <taxon>Gastropoda</taxon>
        <taxon>Heterobranchia</taxon>
        <taxon>Euthyneura</taxon>
        <taxon>Panpulmonata</taxon>
        <taxon>Sacoglossa</taxon>
        <taxon>Placobranchoidea</taxon>
        <taxon>Plakobranchidae</taxon>
        <taxon>Plakobranchus</taxon>
    </lineage>
</organism>
<evidence type="ECO:0000256" key="1">
    <source>
        <dbReference type="SAM" id="MobiDB-lite"/>
    </source>
</evidence>
<evidence type="ECO:0000313" key="3">
    <source>
        <dbReference type="Proteomes" id="UP000735302"/>
    </source>
</evidence>
<feature type="region of interest" description="Disordered" evidence="1">
    <location>
        <begin position="75"/>
        <end position="96"/>
    </location>
</feature>
<gene>
    <name evidence="2" type="ORF">PoB_007594000</name>
</gene>